<comment type="caution">
    <text evidence="1">The sequence shown here is derived from an EMBL/GenBank/DDBJ whole genome shotgun (WGS) entry which is preliminary data.</text>
</comment>
<accession>A0A8X6YPN9</accession>
<evidence type="ECO:0000313" key="2">
    <source>
        <dbReference type="Proteomes" id="UP000886998"/>
    </source>
</evidence>
<dbReference type="Proteomes" id="UP000886998">
    <property type="component" value="Unassembled WGS sequence"/>
</dbReference>
<dbReference type="EMBL" id="BMAV01022190">
    <property type="protein sequence ID" value="GFY76870.1"/>
    <property type="molecule type" value="Genomic_DNA"/>
</dbReference>
<gene>
    <name evidence="1" type="ORF">TNIN_174441</name>
</gene>
<proteinExistence type="predicted"/>
<organism evidence="1 2">
    <name type="scientific">Trichonephila inaurata madagascariensis</name>
    <dbReference type="NCBI Taxonomy" id="2747483"/>
    <lineage>
        <taxon>Eukaryota</taxon>
        <taxon>Metazoa</taxon>
        <taxon>Ecdysozoa</taxon>
        <taxon>Arthropoda</taxon>
        <taxon>Chelicerata</taxon>
        <taxon>Arachnida</taxon>
        <taxon>Araneae</taxon>
        <taxon>Araneomorphae</taxon>
        <taxon>Entelegynae</taxon>
        <taxon>Araneoidea</taxon>
        <taxon>Nephilidae</taxon>
        <taxon>Trichonephila</taxon>
        <taxon>Trichonephila inaurata</taxon>
    </lineage>
</organism>
<keyword evidence="2" id="KW-1185">Reference proteome</keyword>
<dbReference type="AlphaFoldDB" id="A0A8X6YPN9"/>
<protein>
    <submittedName>
        <fullName evidence="1">Uncharacterized protein</fullName>
    </submittedName>
</protein>
<evidence type="ECO:0000313" key="1">
    <source>
        <dbReference type="EMBL" id="GFY76870.1"/>
    </source>
</evidence>
<name>A0A8X6YPN9_9ARAC</name>
<sequence length="68" mass="8233">MIQRVRRVKKTWMRRLAYCTQTDMRYGSVKWINAKTKEGAQKLHEKRQKVLKDSAKHCSKITDMYPEF</sequence>
<reference evidence="1" key="1">
    <citation type="submission" date="2020-08" db="EMBL/GenBank/DDBJ databases">
        <title>Multicomponent nature underlies the extraordinary mechanical properties of spider dragline silk.</title>
        <authorList>
            <person name="Kono N."/>
            <person name="Nakamura H."/>
            <person name="Mori M."/>
            <person name="Yoshida Y."/>
            <person name="Ohtoshi R."/>
            <person name="Malay A.D."/>
            <person name="Moran D.A.P."/>
            <person name="Tomita M."/>
            <person name="Numata K."/>
            <person name="Arakawa K."/>
        </authorList>
    </citation>
    <scope>NUCLEOTIDE SEQUENCE</scope>
</reference>